<dbReference type="RefSeq" id="XP_031090111.1">
    <property type="nucleotide sequence ID" value="XM_031224897.1"/>
</dbReference>
<dbReference type="EMBL" id="FJOF01000017">
    <property type="protein sequence ID" value="CZR49612.1"/>
    <property type="molecule type" value="Genomic_DNA"/>
</dbReference>
<organism evidence="1 2">
    <name type="scientific">Fusarium proliferatum (strain ET1)</name>
    <name type="common">Orchid endophyte fungus</name>
    <dbReference type="NCBI Taxonomy" id="1227346"/>
    <lineage>
        <taxon>Eukaryota</taxon>
        <taxon>Fungi</taxon>
        <taxon>Dikarya</taxon>
        <taxon>Ascomycota</taxon>
        <taxon>Pezizomycotina</taxon>
        <taxon>Sordariomycetes</taxon>
        <taxon>Hypocreomycetidae</taxon>
        <taxon>Hypocreales</taxon>
        <taxon>Nectriaceae</taxon>
        <taxon>Fusarium</taxon>
        <taxon>Fusarium fujikuroi species complex</taxon>
    </lineage>
</organism>
<evidence type="ECO:0000313" key="1">
    <source>
        <dbReference type="EMBL" id="CZR49612.1"/>
    </source>
</evidence>
<protein>
    <submittedName>
        <fullName evidence="1">Uncharacterized protein</fullName>
    </submittedName>
</protein>
<evidence type="ECO:0000313" key="2">
    <source>
        <dbReference type="Proteomes" id="UP000183971"/>
    </source>
</evidence>
<gene>
    <name evidence="1" type="ORF">FPRO_15970</name>
</gene>
<dbReference type="Proteomes" id="UP000183971">
    <property type="component" value="Unassembled WGS sequence"/>
</dbReference>
<sequence>METGLKRHVCQPIIHGPNGLLEKSPESTLTVEKLLEIDNKPPAPDPSEMNVPKFSFCSDCVCRSYGIACSCVGEGSYLGTEVHFEITDTIGHWEPQPVRIDRSAPRPSVNSMPVTGFIKTEAHDLRAYLGAKLSPQHRATTLTYNDKYAKWVYGEVMAPNATFSFHCKFRKLGGRG</sequence>
<dbReference type="GeneID" id="42060825"/>
<dbReference type="VEuPathDB" id="FungiDB:FPRO_15970"/>
<keyword evidence="2" id="KW-1185">Reference proteome</keyword>
<proteinExistence type="predicted"/>
<accession>A0A1L7WAK1</accession>
<reference evidence="2" key="1">
    <citation type="journal article" date="2016" name="Genome Biol. Evol.">
        <title>Comparative 'omics' of the Fusarium fujikuroi species complex highlights differences in genetic potential and metabolite synthesis.</title>
        <authorList>
            <person name="Niehaus E.-M."/>
            <person name="Muensterkoetter M."/>
            <person name="Proctor R.H."/>
            <person name="Brown D.W."/>
            <person name="Sharon A."/>
            <person name="Idan Y."/>
            <person name="Oren-Young L."/>
            <person name="Sieber C.M."/>
            <person name="Novak O."/>
            <person name="Pencik A."/>
            <person name="Tarkowska D."/>
            <person name="Hromadova K."/>
            <person name="Freeman S."/>
            <person name="Maymon M."/>
            <person name="Elazar M."/>
            <person name="Youssef S.A."/>
            <person name="El-Shabrawy E.S.M."/>
            <person name="Shalaby A.B.A."/>
            <person name="Houterman P."/>
            <person name="Brock N.L."/>
            <person name="Burkhardt I."/>
            <person name="Tsavkelova E.A."/>
            <person name="Dickschat J.S."/>
            <person name="Galuszka P."/>
            <person name="Gueldener U."/>
            <person name="Tudzynski B."/>
        </authorList>
    </citation>
    <scope>NUCLEOTIDE SEQUENCE [LARGE SCALE GENOMIC DNA]</scope>
    <source>
        <strain evidence="2">ET1</strain>
    </source>
</reference>
<name>A0A1L7WAK1_FUSPR</name>
<dbReference type="AlphaFoldDB" id="A0A1L7WAK1"/>
<comment type="caution">
    <text evidence="1">The sequence shown here is derived from an EMBL/GenBank/DDBJ whole genome shotgun (WGS) entry which is preliminary data.</text>
</comment>